<evidence type="ECO:0000256" key="2">
    <source>
        <dbReference type="ARBA" id="ARBA00022614"/>
    </source>
</evidence>
<protein>
    <recommendedName>
        <fullName evidence="7">Leucine-rich repeat-containing N-terminal plant-type domain-containing protein</fullName>
    </recommendedName>
</protein>
<dbReference type="InterPro" id="IPR001611">
    <property type="entry name" value="Leu-rich_rpt"/>
</dbReference>
<reference evidence="5" key="1">
    <citation type="submission" date="2020-01" db="EMBL/GenBank/DDBJ databases">
        <authorList>
            <person name="Mishra B."/>
        </authorList>
    </citation>
    <scope>NUCLEOTIDE SEQUENCE [LARGE SCALE GENOMIC DNA]</scope>
</reference>
<dbReference type="PANTHER" id="PTHR48062:SF63">
    <property type="entry name" value="RECEPTOR-LIKE PROTEIN 1"/>
    <property type="match status" value="1"/>
</dbReference>
<dbReference type="InterPro" id="IPR051502">
    <property type="entry name" value="RLP_Defense_Trigger"/>
</dbReference>
<dbReference type="EMBL" id="CACVBM020000066">
    <property type="protein sequence ID" value="CAA7013829.1"/>
    <property type="molecule type" value="Genomic_DNA"/>
</dbReference>
<keyword evidence="6" id="KW-1185">Reference proteome</keyword>
<proteinExistence type="inferred from homology"/>
<evidence type="ECO:0000256" key="4">
    <source>
        <dbReference type="ARBA" id="ARBA00023170"/>
    </source>
</evidence>
<accession>A0A6D2HD87</accession>
<dbReference type="InterPro" id="IPR032675">
    <property type="entry name" value="LRR_dom_sf"/>
</dbReference>
<name>A0A6D2HD87_9BRAS</name>
<dbReference type="Gene3D" id="3.80.10.10">
    <property type="entry name" value="Ribonuclease Inhibitor"/>
    <property type="match status" value="1"/>
</dbReference>
<evidence type="ECO:0000256" key="1">
    <source>
        <dbReference type="ARBA" id="ARBA00009592"/>
    </source>
</evidence>
<dbReference type="SUPFAM" id="SSF52058">
    <property type="entry name" value="L domain-like"/>
    <property type="match status" value="1"/>
</dbReference>
<dbReference type="Proteomes" id="UP000467841">
    <property type="component" value="Unassembled WGS sequence"/>
</dbReference>
<comment type="similarity">
    <text evidence="1">Belongs to the RLP family.</text>
</comment>
<sequence length="137" mass="15505">MPYCLGSLSHLRTLELSNNQLDGNLSAFVSGLQPELEYLSLSGNNFNGSFLFNSLVNHTRLTVFKVSSKVGNIQAEAESPWVPMFQLKMLELQNFILGNTIPGFLFHQHDLFYVNLSHNKLTGIFPTWLVRITQDCK</sequence>
<dbReference type="AlphaFoldDB" id="A0A6D2HD87"/>
<keyword evidence="4" id="KW-0675">Receptor</keyword>
<keyword evidence="2" id="KW-0433">Leucine-rich repeat</keyword>
<gene>
    <name evidence="5" type="ORF">MERR_LOCUS1063</name>
</gene>
<comment type="caution">
    <text evidence="5">The sequence shown here is derived from an EMBL/GenBank/DDBJ whole genome shotgun (WGS) entry which is preliminary data.</text>
</comment>
<dbReference type="OrthoDB" id="1738872at2759"/>
<dbReference type="Pfam" id="PF00560">
    <property type="entry name" value="LRR_1"/>
    <property type="match status" value="3"/>
</dbReference>
<keyword evidence="3" id="KW-0677">Repeat</keyword>
<evidence type="ECO:0000256" key="3">
    <source>
        <dbReference type="ARBA" id="ARBA00022737"/>
    </source>
</evidence>
<evidence type="ECO:0008006" key="7">
    <source>
        <dbReference type="Google" id="ProtNLM"/>
    </source>
</evidence>
<organism evidence="5 6">
    <name type="scientific">Microthlaspi erraticum</name>
    <dbReference type="NCBI Taxonomy" id="1685480"/>
    <lineage>
        <taxon>Eukaryota</taxon>
        <taxon>Viridiplantae</taxon>
        <taxon>Streptophyta</taxon>
        <taxon>Embryophyta</taxon>
        <taxon>Tracheophyta</taxon>
        <taxon>Spermatophyta</taxon>
        <taxon>Magnoliopsida</taxon>
        <taxon>eudicotyledons</taxon>
        <taxon>Gunneridae</taxon>
        <taxon>Pentapetalae</taxon>
        <taxon>rosids</taxon>
        <taxon>malvids</taxon>
        <taxon>Brassicales</taxon>
        <taxon>Brassicaceae</taxon>
        <taxon>Coluteocarpeae</taxon>
        <taxon>Microthlaspi</taxon>
    </lineage>
</organism>
<dbReference type="PANTHER" id="PTHR48062">
    <property type="entry name" value="RECEPTOR-LIKE PROTEIN 14"/>
    <property type="match status" value="1"/>
</dbReference>
<evidence type="ECO:0000313" key="6">
    <source>
        <dbReference type="Proteomes" id="UP000467841"/>
    </source>
</evidence>
<evidence type="ECO:0000313" key="5">
    <source>
        <dbReference type="EMBL" id="CAA7013829.1"/>
    </source>
</evidence>